<protein>
    <submittedName>
        <fullName evidence="2">Uncharacterized protein</fullName>
    </submittedName>
</protein>
<accession>A0AA38M5I6</accession>
<proteinExistence type="predicted"/>
<name>A0AA38M5I6_9CUCU</name>
<dbReference type="AlphaFoldDB" id="A0AA38M5I6"/>
<feature type="region of interest" description="Disordered" evidence="1">
    <location>
        <begin position="87"/>
        <end position="155"/>
    </location>
</feature>
<gene>
    <name evidence="2" type="ORF">Zmor_026497</name>
</gene>
<organism evidence="2 3">
    <name type="scientific">Zophobas morio</name>
    <dbReference type="NCBI Taxonomy" id="2755281"/>
    <lineage>
        <taxon>Eukaryota</taxon>
        <taxon>Metazoa</taxon>
        <taxon>Ecdysozoa</taxon>
        <taxon>Arthropoda</taxon>
        <taxon>Hexapoda</taxon>
        <taxon>Insecta</taxon>
        <taxon>Pterygota</taxon>
        <taxon>Neoptera</taxon>
        <taxon>Endopterygota</taxon>
        <taxon>Coleoptera</taxon>
        <taxon>Polyphaga</taxon>
        <taxon>Cucujiformia</taxon>
        <taxon>Tenebrionidae</taxon>
        <taxon>Zophobas</taxon>
    </lineage>
</organism>
<reference evidence="2" key="1">
    <citation type="journal article" date="2023" name="G3 (Bethesda)">
        <title>Whole genome assemblies of Zophobas morio and Tenebrio molitor.</title>
        <authorList>
            <person name="Kaur S."/>
            <person name="Stinson S.A."/>
            <person name="diCenzo G.C."/>
        </authorList>
    </citation>
    <scope>NUCLEOTIDE SEQUENCE</scope>
    <source>
        <strain evidence="2">QUZm001</strain>
    </source>
</reference>
<dbReference type="Proteomes" id="UP001168821">
    <property type="component" value="Unassembled WGS sequence"/>
</dbReference>
<dbReference type="EMBL" id="JALNTZ010000008">
    <property type="protein sequence ID" value="KAJ3643809.1"/>
    <property type="molecule type" value="Genomic_DNA"/>
</dbReference>
<evidence type="ECO:0000313" key="2">
    <source>
        <dbReference type="EMBL" id="KAJ3643809.1"/>
    </source>
</evidence>
<sequence length="244" mass="28188">MTNTRNSKKENNSNDQLVKLSDLRQVVSDVVRRETAKFLKKIEDLEDQINHLTEINNRLFDYVSGNGMKDRDNQNIQVQALDTSTDSEEFFYTEVPKNSDKDNRSKEKMKKTNPPTNSDKDNGRTKIQPIRPKQNVIKGTGGNDNGNDSGKQSLKAPDRRIWLYVGGCDPKTKEEDVEKHLTENWPHNQFAVTKLDSKGTNASFKVSTQFDNELLTQLYDPGKWPERIIVKQYRFFRKAGTFRE</sequence>
<keyword evidence="3" id="KW-1185">Reference proteome</keyword>
<evidence type="ECO:0000256" key="1">
    <source>
        <dbReference type="SAM" id="MobiDB-lite"/>
    </source>
</evidence>
<comment type="caution">
    <text evidence="2">The sequence shown here is derived from an EMBL/GenBank/DDBJ whole genome shotgun (WGS) entry which is preliminary data.</text>
</comment>
<evidence type="ECO:0000313" key="3">
    <source>
        <dbReference type="Proteomes" id="UP001168821"/>
    </source>
</evidence>
<feature type="compositionally biased region" description="Basic and acidic residues" evidence="1">
    <location>
        <begin position="97"/>
        <end position="106"/>
    </location>
</feature>